<accession>K5V4A2</accession>
<gene>
    <name evidence="2" type="ORF">PHACADRAFT_251089</name>
</gene>
<dbReference type="GeneID" id="18915117"/>
<sequence length="57" mass="6531">MLRARDQPFIPSPGSMSPRTLDEEDSGERWAVCFRVTDGRLYWMHGAHIHVTPSGLY</sequence>
<feature type="region of interest" description="Disordered" evidence="1">
    <location>
        <begin position="1"/>
        <end position="24"/>
    </location>
</feature>
<organism evidence="2 3">
    <name type="scientific">Phanerochaete carnosa (strain HHB-10118-sp)</name>
    <name type="common">White-rot fungus</name>
    <name type="synonym">Peniophora carnosa</name>
    <dbReference type="NCBI Taxonomy" id="650164"/>
    <lineage>
        <taxon>Eukaryota</taxon>
        <taxon>Fungi</taxon>
        <taxon>Dikarya</taxon>
        <taxon>Basidiomycota</taxon>
        <taxon>Agaricomycotina</taxon>
        <taxon>Agaricomycetes</taxon>
        <taxon>Polyporales</taxon>
        <taxon>Phanerochaetaceae</taxon>
        <taxon>Phanerochaete</taxon>
    </lineage>
</organism>
<dbReference type="AlphaFoldDB" id="K5V4A2"/>
<dbReference type="HOGENOM" id="CLU_2997181_0_0_1"/>
<reference evidence="2 3" key="1">
    <citation type="journal article" date="2012" name="BMC Genomics">
        <title>Comparative genomics of the white-rot fungi, Phanerochaete carnosa and P. chrysosporium, to elucidate the genetic basis of the distinct wood types they colonize.</title>
        <authorList>
            <person name="Suzuki H."/>
            <person name="MacDonald J."/>
            <person name="Syed K."/>
            <person name="Salamov A."/>
            <person name="Hori C."/>
            <person name="Aerts A."/>
            <person name="Henrissat B."/>
            <person name="Wiebenga A."/>
            <person name="vanKuyk P.A."/>
            <person name="Barry K."/>
            <person name="Lindquist E."/>
            <person name="LaButti K."/>
            <person name="Lapidus A."/>
            <person name="Lucas S."/>
            <person name="Coutinho P."/>
            <person name="Gong Y."/>
            <person name="Samejima M."/>
            <person name="Mahadevan R."/>
            <person name="Abou-Zaid M."/>
            <person name="de Vries R.P."/>
            <person name="Igarashi K."/>
            <person name="Yadav J.S."/>
            <person name="Grigoriev I.V."/>
            <person name="Master E.R."/>
        </authorList>
    </citation>
    <scope>NUCLEOTIDE SEQUENCE [LARGE SCALE GENOMIC DNA]</scope>
    <source>
        <strain evidence="2 3">HHB-10118-sp</strain>
    </source>
</reference>
<dbReference type="Proteomes" id="UP000008370">
    <property type="component" value="Unassembled WGS sequence"/>
</dbReference>
<dbReference type="InParanoid" id="K5V4A2"/>
<proteinExistence type="predicted"/>
<evidence type="ECO:0000313" key="3">
    <source>
        <dbReference type="Proteomes" id="UP000008370"/>
    </source>
</evidence>
<dbReference type="RefSeq" id="XP_007392784.1">
    <property type="nucleotide sequence ID" value="XM_007392722.1"/>
</dbReference>
<dbReference type="EMBL" id="JH930470">
    <property type="protein sequence ID" value="EKM57426.1"/>
    <property type="molecule type" value="Genomic_DNA"/>
</dbReference>
<keyword evidence="3" id="KW-1185">Reference proteome</keyword>
<evidence type="ECO:0000256" key="1">
    <source>
        <dbReference type="SAM" id="MobiDB-lite"/>
    </source>
</evidence>
<dbReference type="KEGG" id="pco:PHACADRAFT_251089"/>
<name>K5V4A2_PHACS</name>
<protein>
    <submittedName>
        <fullName evidence="2">Uncharacterized protein</fullName>
    </submittedName>
</protein>
<evidence type="ECO:0000313" key="2">
    <source>
        <dbReference type="EMBL" id="EKM57426.1"/>
    </source>
</evidence>